<proteinExistence type="predicted"/>
<gene>
    <name evidence="1" type="ORF">LY79DRAFT_131477</name>
</gene>
<dbReference type="GeneID" id="85435101"/>
<dbReference type="Proteomes" id="UP001230504">
    <property type="component" value="Unassembled WGS sequence"/>
</dbReference>
<dbReference type="AlphaFoldDB" id="A0AAD8V517"/>
<evidence type="ECO:0000313" key="2">
    <source>
        <dbReference type="Proteomes" id="UP001230504"/>
    </source>
</evidence>
<evidence type="ECO:0000313" key="1">
    <source>
        <dbReference type="EMBL" id="KAK1594527.1"/>
    </source>
</evidence>
<organism evidence="1 2">
    <name type="scientific">Colletotrichum navitas</name>
    <dbReference type="NCBI Taxonomy" id="681940"/>
    <lineage>
        <taxon>Eukaryota</taxon>
        <taxon>Fungi</taxon>
        <taxon>Dikarya</taxon>
        <taxon>Ascomycota</taxon>
        <taxon>Pezizomycotina</taxon>
        <taxon>Sordariomycetes</taxon>
        <taxon>Hypocreomycetidae</taxon>
        <taxon>Glomerellales</taxon>
        <taxon>Glomerellaceae</taxon>
        <taxon>Colletotrichum</taxon>
        <taxon>Colletotrichum graminicola species complex</taxon>
    </lineage>
</organism>
<sequence>MPQRVFLFTRQLRPFRSSILRPCLGLPTAGLLGRVLTKYLDVLCSQRLRPSDIHHQPAWGKGRVRCIWPHWEPAKAHNRSPSQGTSTLAWHCTAVSLARRTHRYDAIWLPKRLSWHLNPPFSKLHSGIQCLWFYRRLALPSGVVLSATVYAMDSTGPMDAKPRPLL</sequence>
<protein>
    <submittedName>
        <fullName evidence="1">Uncharacterized protein</fullName>
    </submittedName>
</protein>
<comment type="caution">
    <text evidence="1">The sequence shown here is derived from an EMBL/GenBank/DDBJ whole genome shotgun (WGS) entry which is preliminary data.</text>
</comment>
<keyword evidence="2" id="KW-1185">Reference proteome</keyword>
<name>A0AAD8V517_9PEZI</name>
<dbReference type="EMBL" id="JAHLJV010000019">
    <property type="protein sequence ID" value="KAK1594527.1"/>
    <property type="molecule type" value="Genomic_DNA"/>
</dbReference>
<accession>A0AAD8V517</accession>
<dbReference type="RefSeq" id="XP_060415689.1">
    <property type="nucleotide sequence ID" value="XM_060550861.1"/>
</dbReference>
<reference evidence="1" key="1">
    <citation type="submission" date="2021-06" db="EMBL/GenBank/DDBJ databases">
        <title>Comparative genomics, transcriptomics and evolutionary studies reveal genomic signatures of adaptation to plant cell wall in hemibiotrophic fungi.</title>
        <authorList>
            <consortium name="DOE Joint Genome Institute"/>
            <person name="Baroncelli R."/>
            <person name="Diaz J.F."/>
            <person name="Benocci T."/>
            <person name="Peng M."/>
            <person name="Battaglia E."/>
            <person name="Haridas S."/>
            <person name="Andreopoulos W."/>
            <person name="Labutti K."/>
            <person name="Pangilinan J."/>
            <person name="Floch G.L."/>
            <person name="Makela M.R."/>
            <person name="Henrissat B."/>
            <person name="Grigoriev I.V."/>
            <person name="Crouch J.A."/>
            <person name="De Vries R.P."/>
            <person name="Sukno S.A."/>
            <person name="Thon M.R."/>
        </authorList>
    </citation>
    <scope>NUCLEOTIDE SEQUENCE</scope>
    <source>
        <strain evidence="1">CBS 125086</strain>
    </source>
</reference>